<accession>A0A5N8XF03</accession>
<dbReference type="OrthoDB" id="9813831at2"/>
<dbReference type="PROSITE" id="PS51464">
    <property type="entry name" value="SIS"/>
    <property type="match status" value="1"/>
</dbReference>
<evidence type="ECO:0000259" key="1">
    <source>
        <dbReference type="PROSITE" id="PS51464"/>
    </source>
</evidence>
<dbReference type="InterPro" id="IPR001347">
    <property type="entry name" value="SIS_dom"/>
</dbReference>
<feature type="domain" description="SIS" evidence="1">
    <location>
        <begin position="125"/>
        <end position="307"/>
    </location>
</feature>
<dbReference type="AlphaFoldDB" id="A0A5N8XF03"/>
<dbReference type="PANTHER" id="PTHR30390">
    <property type="entry name" value="SEDOHEPTULOSE 7-PHOSPHATE ISOMERASE / DNAA INITIATOR-ASSOCIATING FACTOR FOR REPLICATION INITIATION"/>
    <property type="match status" value="1"/>
</dbReference>
<dbReference type="GO" id="GO:1901135">
    <property type="term" value="P:carbohydrate derivative metabolic process"/>
    <property type="evidence" value="ECO:0007669"/>
    <property type="project" value="InterPro"/>
</dbReference>
<dbReference type="Pfam" id="PF13580">
    <property type="entry name" value="SIS_2"/>
    <property type="match status" value="1"/>
</dbReference>
<dbReference type="EMBL" id="VJZC01000067">
    <property type="protein sequence ID" value="MPY58019.1"/>
    <property type="molecule type" value="Genomic_DNA"/>
</dbReference>
<dbReference type="Gene3D" id="3.40.50.10490">
    <property type="entry name" value="Glucose-6-phosphate isomerase like protein, domain 1"/>
    <property type="match status" value="1"/>
</dbReference>
<protein>
    <submittedName>
        <fullName evidence="2">SIS domain-containing protein</fullName>
    </submittedName>
</protein>
<keyword evidence="3" id="KW-1185">Reference proteome</keyword>
<dbReference type="InterPro" id="IPR050099">
    <property type="entry name" value="SIS_GmhA/DiaA_subfam"/>
</dbReference>
<dbReference type="SUPFAM" id="SSF53697">
    <property type="entry name" value="SIS domain"/>
    <property type="match status" value="1"/>
</dbReference>
<evidence type="ECO:0000313" key="2">
    <source>
        <dbReference type="EMBL" id="MPY58019.1"/>
    </source>
</evidence>
<dbReference type="PANTHER" id="PTHR30390:SF7">
    <property type="entry name" value="PHOSPHOHEPTOSE ISOMERASE"/>
    <property type="match status" value="1"/>
</dbReference>
<sequence>MPRVMSSSGRLLTRVDCGTYHKSIEARFADRSSQGSGPYIGLVGVGWREGSVQPYNPLVRSTASWRPSHASPVRPVRAPPPLRLDTSGGLDTMNADLAYFAALQENLTALADAERPAIERAAGAIADSVAAGGVVHYFGSGHSQLVAIEPLLRAGGLAPVNVIADPALSPAAPRHAGAAERVSGYAAAILSTADIRAGEVVVVISNSGINAVPVEFALGARALGATVVAVTSRAHSLSAESRHPDGHRLLDVADIVIDTHGRPGDTVVPVGDSAVGALSTVVGAAIVNALTCRAAELLAELHGQAPPLIASQNTGDDAERHNNALLEKVKDRCPQG</sequence>
<proteinExistence type="predicted"/>
<dbReference type="NCBIfam" id="NF002805">
    <property type="entry name" value="PRK02947.1"/>
    <property type="match status" value="1"/>
</dbReference>
<dbReference type="InterPro" id="IPR046348">
    <property type="entry name" value="SIS_dom_sf"/>
</dbReference>
<evidence type="ECO:0000313" key="3">
    <source>
        <dbReference type="Proteomes" id="UP000400924"/>
    </source>
</evidence>
<dbReference type="CDD" id="cd05013">
    <property type="entry name" value="SIS_RpiR"/>
    <property type="match status" value="1"/>
</dbReference>
<name>A0A5N8XF03_9ACTN</name>
<dbReference type="InterPro" id="IPR035472">
    <property type="entry name" value="RpiR-like_SIS"/>
</dbReference>
<organism evidence="2 3">
    <name type="scientific">Streptomyces spongiae</name>
    <dbReference type="NCBI Taxonomy" id="565072"/>
    <lineage>
        <taxon>Bacteria</taxon>
        <taxon>Bacillati</taxon>
        <taxon>Actinomycetota</taxon>
        <taxon>Actinomycetes</taxon>
        <taxon>Kitasatosporales</taxon>
        <taxon>Streptomycetaceae</taxon>
        <taxon>Streptomyces</taxon>
    </lineage>
</organism>
<reference evidence="2 3" key="1">
    <citation type="submission" date="2019-07" db="EMBL/GenBank/DDBJ databases">
        <title>New species of Amycolatopsis and Streptomyces.</title>
        <authorList>
            <person name="Duangmal K."/>
            <person name="Teo W.F.A."/>
            <person name="Lipun K."/>
        </authorList>
    </citation>
    <scope>NUCLEOTIDE SEQUENCE [LARGE SCALE GENOMIC DNA]</scope>
    <source>
        <strain evidence="2 3">NBRC 106415</strain>
    </source>
</reference>
<dbReference type="Proteomes" id="UP000400924">
    <property type="component" value="Unassembled WGS sequence"/>
</dbReference>
<gene>
    <name evidence="2" type="ORF">FNH08_12820</name>
</gene>
<comment type="caution">
    <text evidence="2">The sequence shown here is derived from an EMBL/GenBank/DDBJ whole genome shotgun (WGS) entry which is preliminary data.</text>
</comment>
<dbReference type="GO" id="GO:0097367">
    <property type="term" value="F:carbohydrate derivative binding"/>
    <property type="evidence" value="ECO:0007669"/>
    <property type="project" value="InterPro"/>
</dbReference>